<gene>
    <name evidence="2" type="ORF">ACFPPA_03630</name>
</gene>
<dbReference type="RefSeq" id="WP_377317370.1">
    <property type="nucleotide sequence ID" value="NZ_JBHSNF010000001.1"/>
</dbReference>
<dbReference type="InterPro" id="IPR058548">
    <property type="entry name" value="MlaB-like_STAS"/>
</dbReference>
<dbReference type="Proteomes" id="UP001596114">
    <property type="component" value="Unassembled WGS sequence"/>
</dbReference>
<proteinExistence type="predicted"/>
<dbReference type="InterPro" id="IPR052746">
    <property type="entry name" value="MlaB_ABC_Transporter"/>
</dbReference>
<comment type="caution">
    <text evidence="2">The sequence shown here is derived from an EMBL/GenBank/DDBJ whole genome shotgun (WGS) entry which is preliminary data.</text>
</comment>
<sequence length="126" mass="12695">MAGKRTATRRETGETAAEAVVGAPAATVAGVAGPTEIMLPADCRMAAQPSLKEQLLGALGAGAIVLDGSRVERADTAVLQLLLLFRREVAMGGGSLSWRGASDALSEAAAVLGLTQTLEMPAPAPV</sequence>
<dbReference type="PANTHER" id="PTHR35849">
    <property type="entry name" value="BLR2341 PROTEIN"/>
    <property type="match status" value="1"/>
</dbReference>
<dbReference type="Pfam" id="PF13466">
    <property type="entry name" value="STAS_2"/>
    <property type="match status" value="1"/>
</dbReference>
<dbReference type="InterPro" id="IPR036513">
    <property type="entry name" value="STAS_dom_sf"/>
</dbReference>
<name>A0ABW0QIN9_9GAMM</name>
<accession>A0ABW0QIN9</accession>
<dbReference type="InterPro" id="IPR002645">
    <property type="entry name" value="STAS_dom"/>
</dbReference>
<evidence type="ECO:0000313" key="3">
    <source>
        <dbReference type="Proteomes" id="UP001596114"/>
    </source>
</evidence>
<organism evidence="2 3">
    <name type="scientific">Rhodanobacter ginsengisoli</name>
    <dbReference type="NCBI Taxonomy" id="418646"/>
    <lineage>
        <taxon>Bacteria</taxon>
        <taxon>Pseudomonadati</taxon>
        <taxon>Pseudomonadota</taxon>
        <taxon>Gammaproteobacteria</taxon>
        <taxon>Lysobacterales</taxon>
        <taxon>Rhodanobacteraceae</taxon>
        <taxon>Rhodanobacter</taxon>
    </lineage>
</organism>
<dbReference type="SUPFAM" id="SSF52091">
    <property type="entry name" value="SpoIIaa-like"/>
    <property type="match status" value="1"/>
</dbReference>
<protein>
    <submittedName>
        <fullName evidence="2">Lipid asymmetry maintenance protein MlaB</fullName>
    </submittedName>
</protein>
<dbReference type="Gene3D" id="3.30.750.24">
    <property type="entry name" value="STAS domain"/>
    <property type="match status" value="1"/>
</dbReference>
<dbReference type="PANTHER" id="PTHR35849:SF2">
    <property type="entry name" value="BLR2341 PROTEIN"/>
    <property type="match status" value="1"/>
</dbReference>
<evidence type="ECO:0000313" key="2">
    <source>
        <dbReference type="EMBL" id="MFC5524826.1"/>
    </source>
</evidence>
<feature type="domain" description="STAS" evidence="1">
    <location>
        <begin position="51"/>
        <end position="126"/>
    </location>
</feature>
<dbReference type="EMBL" id="JBHSNF010000001">
    <property type="protein sequence ID" value="MFC5524826.1"/>
    <property type="molecule type" value="Genomic_DNA"/>
</dbReference>
<dbReference type="PROSITE" id="PS50801">
    <property type="entry name" value="STAS"/>
    <property type="match status" value="1"/>
</dbReference>
<reference evidence="3" key="1">
    <citation type="journal article" date="2019" name="Int. J. Syst. Evol. Microbiol.">
        <title>The Global Catalogue of Microorganisms (GCM) 10K type strain sequencing project: providing services to taxonomists for standard genome sequencing and annotation.</title>
        <authorList>
            <consortium name="The Broad Institute Genomics Platform"/>
            <consortium name="The Broad Institute Genome Sequencing Center for Infectious Disease"/>
            <person name="Wu L."/>
            <person name="Ma J."/>
        </authorList>
    </citation>
    <scope>NUCLEOTIDE SEQUENCE [LARGE SCALE GENOMIC DNA]</scope>
    <source>
        <strain evidence="3">CGMCC 1.16619</strain>
    </source>
</reference>
<evidence type="ECO:0000259" key="1">
    <source>
        <dbReference type="PROSITE" id="PS50801"/>
    </source>
</evidence>
<keyword evidence="3" id="KW-1185">Reference proteome</keyword>